<dbReference type="AlphaFoldDB" id="A0A1G4B0A8"/>
<protein>
    <submittedName>
        <fullName evidence="1">Uncharacterized protein</fullName>
    </submittedName>
</protein>
<proteinExistence type="predicted"/>
<dbReference type="Proteomes" id="UP000176998">
    <property type="component" value="Unassembled WGS sequence"/>
</dbReference>
<comment type="caution">
    <text evidence="1">The sequence shown here is derived from an EMBL/GenBank/DDBJ whole genome shotgun (WGS) entry which is preliminary data.</text>
</comment>
<dbReference type="EMBL" id="MJBS01000093">
    <property type="protein sequence ID" value="OHE94821.1"/>
    <property type="molecule type" value="Genomic_DNA"/>
</dbReference>
<organism evidence="1 2">
    <name type="scientific">Colletotrichum orchidophilum</name>
    <dbReference type="NCBI Taxonomy" id="1209926"/>
    <lineage>
        <taxon>Eukaryota</taxon>
        <taxon>Fungi</taxon>
        <taxon>Dikarya</taxon>
        <taxon>Ascomycota</taxon>
        <taxon>Pezizomycotina</taxon>
        <taxon>Sordariomycetes</taxon>
        <taxon>Hypocreomycetidae</taxon>
        <taxon>Glomerellales</taxon>
        <taxon>Glomerellaceae</taxon>
        <taxon>Colletotrichum</taxon>
    </lineage>
</organism>
<evidence type="ECO:0000313" key="1">
    <source>
        <dbReference type="EMBL" id="OHE94821.1"/>
    </source>
</evidence>
<keyword evidence="2" id="KW-1185">Reference proteome</keyword>
<feature type="non-terminal residue" evidence="1">
    <location>
        <position position="1"/>
    </location>
</feature>
<gene>
    <name evidence="1" type="ORF">CORC01_09928</name>
</gene>
<accession>A0A1G4B0A8</accession>
<evidence type="ECO:0000313" key="2">
    <source>
        <dbReference type="Proteomes" id="UP000176998"/>
    </source>
</evidence>
<sequence length="146" mass="17164">LIFKNNSFLKILSNKGLFLFLIKVDLFDILNKKNRPKFYLLFTLIYIEKVITERFLSGLAIDLELIILFKTFFKNGNKLNKTSLILKIKAAKTIIYLYLYNLFYPDAVEKEIYAFLNVFIINKVLRPASRSEVCINRSQGCDTYKQ</sequence>
<dbReference type="OrthoDB" id="4822287at2759"/>
<name>A0A1G4B0A8_9PEZI</name>
<reference evidence="1 2" key="1">
    <citation type="submission" date="2016-09" db="EMBL/GenBank/DDBJ databases">
        <authorList>
            <person name="Capua I."/>
            <person name="De Benedictis P."/>
            <person name="Joannis T."/>
            <person name="Lombin L.H."/>
            <person name="Cattoli G."/>
        </authorList>
    </citation>
    <scope>NUCLEOTIDE SEQUENCE [LARGE SCALE GENOMIC DNA]</scope>
    <source>
        <strain evidence="1 2">IMI 309357</strain>
    </source>
</reference>
<dbReference type="GeneID" id="34563067"/>
<dbReference type="RefSeq" id="XP_022471983.1">
    <property type="nucleotide sequence ID" value="XM_022621557.1"/>
</dbReference>